<comment type="caution">
    <text evidence="2">The sequence shown here is derived from an EMBL/GenBank/DDBJ whole genome shotgun (WGS) entry which is preliminary data.</text>
</comment>
<sequence>MRVDGPAVPEPVDEASFVPTNATAQYGLAAIPCRALAGDHLRSPTTESTLPYPLLREDS</sequence>
<evidence type="ECO:0000313" key="2">
    <source>
        <dbReference type="EMBL" id="GAA1515188.1"/>
    </source>
</evidence>
<name>A0ABN2ACC8_9ACTN</name>
<evidence type="ECO:0000259" key="1">
    <source>
        <dbReference type="Pfam" id="PF21346"/>
    </source>
</evidence>
<protein>
    <recommendedName>
        <fullName evidence="1">PcRGLX/YetA-like C-terminal alpha/alpha toroid domain-containing protein</fullName>
    </recommendedName>
</protein>
<accession>A0ABN2ACC8</accession>
<dbReference type="RefSeq" id="WP_425582529.1">
    <property type="nucleotide sequence ID" value="NZ_BAAAPF010000567.1"/>
</dbReference>
<organism evidence="2 3">
    <name type="scientific">Streptomyces synnematoformans</name>
    <dbReference type="NCBI Taxonomy" id="415721"/>
    <lineage>
        <taxon>Bacteria</taxon>
        <taxon>Bacillati</taxon>
        <taxon>Actinomycetota</taxon>
        <taxon>Actinomycetes</taxon>
        <taxon>Kitasatosporales</taxon>
        <taxon>Streptomycetaceae</taxon>
        <taxon>Streptomyces</taxon>
    </lineage>
</organism>
<dbReference type="InterPro" id="IPR048331">
    <property type="entry name" value="PcRGLX/YetA_3rd"/>
</dbReference>
<feature type="domain" description="PcRGLX/YetA-like C-terminal alpha/alpha toroid" evidence="1">
    <location>
        <begin position="2"/>
        <end position="41"/>
    </location>
</feature>
<keyword evidence="3" id="KW-1185">Reference proteome</keyword>
<evidence type="ECO:0000313" key="3">
    <source>
        <dbReference type="Proteomes" id="UP001500443"/>
    </source>
</evidence>
<gene>
    <name evidence="2" type="ORF">GCM10009802_67070</name>
</gene>
<proteinExistence type="predicted"/>
<dbReference type="Pfam" id="PF21346">
    <property type="entry name" value="PcRGLX_3rd"/>
    <property type="match status" value="1"/>
</dbReference>
<reference evidence="2 3" key="1">
    <citation type="journal article" date="2019" name="Int. J. Syst. Evol. Microbiol.">
        <title>The Global Catalogue of Microorganisms (GCM) 10K type strain sequencing project: providing services to taxonomists for standard genome sequencing and annotation.</title>
        <authorList>
            <consortium name="The Broad Institute Genomics Platform"/>
            <consortium name="The Broad Institute Genome Sequencing Center for Infectious Disease"/>
            <person name="Wu L."/>
            <person name="Ma J."/>
        </authorList>
    </citation>
    <scope>NUCLEOTIDE SEQUENCE [LARGE SCALE GENOMIC DNA]</scope>
    <source>
        <strain evidence="2 3">JCM 15481</strain>
    </source>
</reference>
<dbReference type="EMBL" id="BAAAPF010000567">
    <property type="protein sequence ID" value="GAA1515188.1"/>
    <property type="molecule type" value="Genomic_DNA"/>
</dbReference>
<dbReference type="Proteomes" id="UP001500443">
    <property type="component" value="Unassembled WGS sequence"/>
</dbReference>